<accession>A0A4Z1J9H7</accession>
<organism evidence="4 5">
    <name type="scientific">Botryotinia narcissicola</name>
    <dbReference type="NCBI Taxonomy" id="278944"/>
    <lineage>
        <taxon>Eukaryota</taxon>
        <taxon>Fungi</taxon>
        <taxon>Dikarya</taxon>
        <taxon>Ascomycota</taxon>
        <taxon>Pezizomycotina</taxon>
        <taxon>Leotiomycetes</taxon>
        <taxon>Helotiales</taxon>
        <taxon>Sclerotiniaceae</taxon>
        <taxon>Botryotinia</taxon>
    </lineage>
</organism>
<feature type="domain" description="SNF2 N-terminal" evidence="3">
    <location>
        <begin position="128"/>
        <end position="268"/>
    </location>
</feature>
<evidence type="ECO:0000259" key="3">
    <source>
        <dbReference type="Pfam" id="PF00176"/>
    </source>
</evidence>
<keyword evidence="5" id="KW-1185">Reference proteome</keyword>
<evidence type="ECO:0000256" key="2">
    <source>
        <dbReference type="ARBA" id="ARBA00022840"/>
    </source>
</evidence>
<keyword evidence="1" id="KW-0547">Nucleotide-binding</keyword>
<comment type="caution">
    <text evidence="4">The sequence shown here is derived from an EMBL/GenBank/DDBJ whole genome shotgun (WGS) entry which is preliminary data.</text>
</comment>
<reference evidence="4 5" key="1">
    <citation type="submission" date="2017-12" db="EMBL/GenBank/DDBJ databases">
        <title>Comparative genomics of Botrytis spp.</title>
        <authorList>
            <person name="Valero-Jimenez C.A."/>
            <person name="Tapia P."/>
            <person name="Veloso J."/>
            <person name="Silva-Moreno E."/>
            <person name="Staats M."/>
            <person name="Valdes J.H."/>
            <person name="Van Kan J.A.L."/>
        </authorList>
    </citation>
    <scope>NUCLEOTIDE SEQUENCE [LARGE SCALE GENOMIC DNA]</scope>
    <source>
        <strain evidence="4 5">MUCL2120</strain>
    </source>
</reference>
<dbReference type="EMBL" id="PQXJ01000002">
    <property type="protein sequence ID" value="TGO70276.1"/>
    <property type="molecule type" value="Genomic_DNA"/>
</dbReference>
<evidence type="ECO:0000256" key="1">
    <source>
        <dbReference type="ARBA" id="ARBA00022741"/>
    </source>
</evidence>
<dbReference type="Proteomes" id="UP000297452">
    <property type="component" value="Unassembled WGS sequence"/>
</dbReference>
<dbReference type="InterPro" id="IPR000330">
    <property type="entry name" value="SNF2_N"/>
</dbReference>
<dbReference type="OrthoDB" id="3561363at2759"/>
<evidence type="ECO:0000313" key="4">
    <source>
        <dbReference type="EMBL" id="TGO70276.1"/>
    </source>
</evidence>
<dbReference type="AlphaFoldDB" id="A0A4Z1J9H7"/>
<dbReference type="GO" id="GO:0005524">
    <property type="term" value="F:ATP binding"/>
    <property type="evidence" value="ECO:0007669"/>
    <property type="project" value="InterPro"/>
</dbReference>
<protein>
    <recommendedName>
        <fullName evidence="3">SNF2 N-terminal domain-containing protein</fullName>
    </recommendedName>
</protein>
<sequence>MERFKTDKLKSYIPTTQAVLRSFKDDFLLEELIKGATRDVDADAQVMNSKSSLREKEIEALFPSKASKSFAPPSASDMADRATLESFLDHADYQPQSYISDCKFFGLDPEHPRFPSNSPTFQFKSWQVTGMRRMIRILDNPTVQACVLADTAGLTQIQRGLAVARHEQLLEDYNEKKELHERWNAARDALLTQAQVEGVADNGPDQNPFAIPDLSIRPLSPKPILLIVLSELIEQWATEIKKLSEDFKALIYHGEERTSNFGSHEKVSAKSTKEI</sequence>
<name>A0A4Z1J9H7_9HELO</name>
<proteinExistence type="predicted"/>
<evidence type="ECO:0000313" key="5">
    <source>
        <dbReference type="Proteomes" id="UP000297452"/>
    </source>
</evidence>
<dbReference type="STRING" id="278944.A0A4Z1J9H7"/>
<gene>
    <name evidence="4" type="ORF">BOTNAR_0002g00600</name>
</gene>
<keyword evidence="2" id="KW-0067">ATP-binding</keyword>
<dbReference type="Pfam" id="PF00176">
    <property type="entry name" value="SNF2-rel_dom"/>
    <property type="match status" value="1"/>
</dbReference>